<dbReference type="EMBL" id="FOGM01000001">
    <property type="protein sequence ID" value="SER09850.1"/>
    <property type="molecule type" value="Genomic_DNA"/>
</dbReference>
<protein>
    <submittedName>
        <fullName evidence="1">Uncharacterized protein</fullName>
    </submittedName>
</protein>
<organism evidence="1 2">
    <name type="scientific">Streptococcus gallolyticus</name>
    <dbReference type="NCBI Taxonomy" id="315405"/>
    <lineage>
        <taxon>Bacteria</taxon>
        <taxon>Bacillati</taxon>
        <taxon>Bacillota</taxon>
        <taxon>Bacilli</taxon>
        <taxon>Lactobacillales</taxon>
        <taxon>Streptococcaceae</taxon>
        <taxon>Streptococcus</taxon>
    </lineage>
</organism>
<reference evidence="1 2" key="1">
    <citation type="submission" date="2016-10" db="EMBL/GenBank/DDBJ databases">
        <authorList>
            <person name="de Groot N.N."/>
        </authorList>
    </citation>
    <scope>NUCLEOTIDE SEQUENCE [LARGE SCALE GENOMIC DNA]</scope>
    <source>
        <strain evidence="1 2">VTM2R47</strain>
    </source>
</reference>
<proteinExistence type="predicted"/>
<gene>
    <name evidence="1" type="ORF">SAMN04487840_10170</name>
</gene>
<name>A0A1H9LEP0_9STRE</name>
<dbReference type="AlphaFoldDB" id="A0A1H9LEP0"/>
<sequence length="55" mass="6221">MTPIAKLTQNMVVVDLMKQTGWSRERVVKALELMEVEKTICIAENGNLSLRVFEG</sequence>
<evidence type="ECO:0000313" key="2">
    <source>
        <dbReference type="Proteomes" id="UP000182712"/>
    </source>
</evidence>
<evidence type="ECO:0000313" key="1">
    <source>
        <dbReference type="EMBL" id="SER09850.1"/>
    </source>
</evidence>
<dbReference type="Proteomes" id="UP000182712">
    <property type="component" value="Unassembled WGS sequence"/>
</dbReference>
<dbReference type="RefSeq" id="WP_177159385.1">
    <property type="nucleotide sequence ID" value="NZ_FOGM01000001.1"/>
</dbReference>
<accession>A0A1H9LEP0</accession>